<dbReference type="InterPro" id="IPR011989">
    <property type="entry name" value="ARM-like"/>
</dbReference>
<dbReference type="PANTHER" id="PTHR48187">
    <property type="entry name" value="LD21810P"/>
    <property type="match status" value="1"/>
</dbReference>
<dbReference type="SUPFAM" id="SSF53474">
    <property type="entry name" value="alpha/beta-Hydrolases"/>
    <property type="match status" value="1"/>
</dbReference>
<dbReference type="InterPro" id="IPR016024">
    <property type="entry name" value="ARM-type_fold"/>
</dbReference>
<dbReference type="InterPro" id="IPR029058">
    <property type="entry name" value="AB_hydrolase_fold"/>
</dbReference>
<dbReference type="AlphaFoldDB" id="F1KXJ6"/>
<dbReference type="EMBL" id="JI167566">
    <property type="protein sequence ID" value="ADY42600.1"/>
    <property type="molecule type" value="mRNA"/>
</dbReference>
<sequence>MRHLAAPVVLGSAFTLFKRHSESTIENDCSAEHSINAEVQHDRATPSFRHPHTNSDGCVSAPYENLAAASRFRLASKGSALCAQIPTIAFPCDPKTPLQLEVALKKLQVDDEWLATVRWSVSHLCDEGDLACEDEALGRRPSQEIKLIRLLTVLINKTESGYGEELVDQGILSILFDLCTQFRESNRDVLISAMKVLANIAAQNEKCANAIASSEWLQRLAAMISMNSLEENLLAEKVCINALSALSNTGVHLETDVYQLYRSEEEPAIDIIFIHGLRGGVFRTWRAKDDPTNLPRTRCWPRSWLPSDVSIPMRILALDYASSLLHFRGAVQTLASRSRRFQNQLHAAGVGTRPIVFVGHSMGGLLVKRLLLDDVGLLHKTIGILFIATPHRGSPFAHYARFAVRPADDVVMLSLQNETNKKLHEDFLKICSSVPVICSMAETEEAPLILNQKGVLVPPESACFEIGPLYHIRDIHHNICKPAGPDDNAYGVILQFLHDVIFYLKKSQWQPEQKCLK</sequence>
<proteinExistence type="evidence at transcript level"/>
<name>F1KXJ6_ASCSU</name>
<evidence type="ECO:0000313" key="1">
    <source>
        <dbReference type="EMBL" id="ADY42600.1"/>
    </source>
</evidence>
<organism evidence="1">
    <name type="scientific">Ascaris suum</name>
    <name type="common">Pig roundworm</name>
    <name type="synonym">Ascaris lumbricoides</name>
    <dbReference type="NCBI Taxonomy" id="6253"/>
    <lineage>
        <taxon>Eukaryota</taxon>
        <taxon>Metazoa</taxon>
        <taxon>Ecdysozoa</taxon>
        <taxon>Nematoda</taxon>
        <taxon>Chromadorea</taxon>
        <taxon>Rhabditida</taxon>
        <taxon>Spirurina</taxon>
        <taxon>Ascaridomorpha</taxon>
        <taxon>Ascaridoidea</taxon>
        <taxon>Ascarididae</taxon>
        <taxon>Ascaris</taxon>
    </lineage>
</organism>
<dbReference type="PANTHER" id="PTHR48187:SF2">
    <property type="entry name" value="LD21810P"/>
    <property type="match status" value="1"/>
</dbReference>
<protein>
    <submittedName>
        <fullName evidence="1">Protein SERAC1</fullName>
    </submittedName>
</protein>
<dbReference type="Gene3D" id="3.40.50.1820">
    <property type="entry name" value="alpha/beta hydrolase"/>
    <property type="match status" value="1"/>
</dbReference>
<dbReference type="SUPFAM" id="SSF48371">
    <property type="entry name" value="ARM repeat"/>
    <property type="match status" value="1"/>
</dbReference>
<accession>F1KXJ6</accession>
<reference evidence="1" key="1">
    <citation type="journal article" date="2011" name="Genome Res.">
        <title>Deep small RNA sequencing from the nematode Ascaris reveals conservation, functional diversification, and novel developmental profiles.</title>
        <authorList>
            <person name="Wang J."/>
            <person name="Czech B."/>
            <person name="Crunk A."/>
            <person name="Wallace A."/>
            <person name="Mitreva M."/>
            <person name="Hannon G.J."/>
            <person name="Davis R.E."/>
        </authorList>
    </citation>
    <scope>NUCLEOTIDE SEQUENCE</scope>
</reference>
<dbReference type="Gene3D" id="1.25.10.10">
    <property type="entry name" value="Leucine-rich Repeat Variant"/>
    <property type="match status" value="1"/>
</dbReference>